<accession>A0A372G7T3</accession>
<evidence type="ECO:0000313" key="3">
    <source>
        <dbReference type="Proteomes" id="UP000262882"/>
    </source>
</evidence>
<dbReference type="Proteomes" id="UP000262882">
    <property type="component" value="Unassembled WGS sequence"/>
</dbReference>
<proteinExistence type="predicted"/>
<evidence type="ECO:0000256" key="1">
    <source>
        <dbReference type="SAM" id="MobiDB-lite"/>
    </source>
</evidence>
<dbReference type="AlphaFoldDB" id="A0A372G7T3"/>
<dbReference type="RefSeq" id="WP_117404250.1">
    <property type="nucleotide sequence ID" value="NZ_QVNQ01000013.1"/>
</dbReference>
<protein>
    <submittedName>
        <fullName evidence="2">Uncharacterized protein</fullName>
    </submittedName>
</protein>
<keyword evidence="3" id="KW-1185">Reference proteome</keyword>
<dbReference type="EMBL" id="QVNQ01000013">
    <property type="protein sequence ID" value="RFS81450.1"/>
    <property type="molecule type" value="Genomic_DNA"/>
</dbReference>
<comment type="caution">
    <text evidence="2">The sequence shown here is derived from an EMBL/GenBank/DDBJ whole genome shotgun (WGS) entry which is preliminary data.</text>
</comment>
<dbReference type="OrthoDB" id="3453856at2"/>
<name>A0A372G7T3_9ACTN</name>
<feature type="region of interest" description="Disordered" evidence="1">
    <location>
        <begin position="206"/>
        <end position="227"/>
    </location>
</feature>
<reference evidence="2 3" key="1">
    <citation type="submission" date="2018-08" db="EMBL/GenBank/DDBJ databases">
        <title>Actinomadura spongicola sp. nov., isolated from marine sponge Leucetta chagosensis.</title>
        <authorList>
            <person name="Li L."/>
            <person name="Lin H.W."/>
        </authorList>
    </citation>
    <scope>NUCLEOTIDE SEQUENCE [LARGE SCALE GENOMIC DNA]</scope>
    <source>
        <strain evidence="2 3">LHW52907</strain>
    </source>
</reference>
<sequence length="301" mass="32500">MTVDPLDVDPFATADPAARIDHLYRLRRVTHRCIVRHGESLWSHEQRYCGRLTAPTSIENLPVPRQPAAMTADEAARLTDAHLYRLDDAATAAAVICGASMVDYAADVAPGIRRGWTYVEGPPAEAGLLRWADGVGYDRVGVPLTACHWGPAPEGIWLYWWADHRTVARHNMAQAGWTRRQAQQALLDMGPLTFGGIGTTLAPCPDADPATGPAADEFADPPAHDAPSSQDLAELFALTATVMASWALLTTPGAAHLITHEPDPGEAVRDHRAGLTPRPATLATAPIDTRPLQHLYTQEQA</sequence>
<gene>
    <name evidence="2" type="ORF">D0T12_31360</name>
</gene>
<evidence type="ECO:0000313" key="2">
    <source>
        <dbReference type="EMBL" id="RFS81450.1"/>
    </source>
</evidence>
<feature type="compositionally biased region" description="Low complexity" evidence="1">
    <location>
        <begin position="206"/>
        <end position="216"/>
    </location>
</feature>
<organism evidence="2 3">
    <name type="scientific">Actinomadura spongiicola</name>
    <dbReference type="NCBI Taxonomy" id="2303421"/>
    <lineage>
        <taxon>Bacteria</taxon>
        <taxon>Bacillati</taxon>
        <taxon>Actinomycetota</taxon>
        <taxon>Actinomycetes</taxon>
        <taxon>Streptosporangiales</taxon>
        <taxon>Thermomonosporaceae</taxon>
        <taxon>Actinomadura</taxon>
    </lineage>
</organism>